<keyword evidence="8" id="KW-1185">Reference proteome</keyword>
<feature type="domain" description="EAL" evidence="5">
    <location>
        <begin position="611"/>
        <end position="868"/>
    </location>
</feature>
<dbReference type="SUPFAM" id="SSF55785">
    <property type="entry name" value="PYP-like sensor domain (PAS domain)"/>
    <property type="match status" value="3"/>
</dbReference>
<dbReference type="SMART" id="SM00091">
    <property type="entry name" value="PAS"/>
    <property type="match status" value="2"/>
</dbReference>
<dbReference type="InterPro" id="IPR000700">
    <property type="entry name" value="PAS-assoc_C"/>
</dbReference>
<dbReference type="PROSITE" id="PS50112">
    <property type="entry name" value="PAS"/>
    <property type="match status" value="1"/>
</dbReference>
<feature type="domain" description="PAS" evidence="3">
    <location>
        <begin position="312"/>
        <end position="365"/>
    </location>
</feature>
<feature type="domain" description="PAC" evidence="4">
    <location>
        <begin position="262"/>
        <end position="315"/>
    </location>
</feature>
<dbReference type="SUPFAM" id="SSF55073">
    <property type="entry name" value="Nucleotide cyclase"/>
    <property type="match status" value="1"/>
</dbReference>
<dbReference type="Proteomes" id="UP000295717">
    <property type="component" value="Unassembled WGS sequence"/>
</dbReference>
<dbReference type="Gene3D" id="3.20.20.450">
    <property type="entry name" value="EAL domain"/>
    <property type="match status" value="1"/>
</dbReference>
<dbReference type="PROSITE" id="PS50883">
    <property type="entry name" value="EAL"/>
    <property type="match status" value="1"/>
</dbReference>
<dbReference type="InterPro" id="IPR000160">
    <property type="entry name" value="GGDEF_dom"/>
</dbReference>
<evidence type="ECO:0000256" key="2">
    <source>
        <dbReference type="ARBA" id="ARBA00022636"/>
    </source>
</evidence>
<dbReference type="InterPro" id="IPR029787">
    <property type="entry name" value="Nucleotide_cyclase"/>
</dbReference>
<dbReference type="InterPro" id="IPR013655">
    <property type="entry name" value="PAS_fold_3"/>
</dbReference>
<keyword evidence="2" id="KW-0973">c-di-GMP</keyword>
<dbReference type="Pfam" id="PF00990">
    <property type="entry name" value="GGDEF"/>
    <property type="match status" value="1"/>
</dbReference>
<dbReference type="GO" id="GO:0071111">
    <property type="term" value="F:cyclic-guanylate-specific phosphodiesterase activity"/>
    <property type="evidence" value="ECO:0007669"/>
    <property type="project" value="UniProtKB-EC"/>
</dbReference>
<dbReference type="FunFam" id="3.20.20.450:FF:000001">
    <property type="entry name" value="Cyclic di-GMP phosphodiesterase yahA"/>
    <property type="match status" value="1"/>
</dbReference>
<evidence type="ECO:0000259" key="4">
    <source>
        <dbReference type="PROSITE" id="PS50113"/>
    </source>
</evidence>
<dbReference type="InterPro" id="IPR000014">
    <property type="entry name" value="PAS"/>
</dbReference>
<protein>
    <recommendedName>
        <fullName evidence="1">cyclic-guanylate-specific phosphodiesterase</fullName>
        <ecNumber evidence="1">3.1.4.52</ecNumber>
    </recommendedName>
</protein>
<evidence type="ECO:0000259" key="3">
    <source>
        <dbReference type="PROSITE" id="PS50112"/>
    </source>
</evidence>
<dbReference type="EC" id="3.1.4.52" evidence="1"/>
<feature type="domain" description="PAC" evidence="4">
    <location>
        <begin position="385"/>
        <end position="437"/>
    </location>
</feature>
<dbReference type="InterPro" id="IPR035919">
    <property type="entry name" value="EAL_sf"/>
</dbReference>
<feature type="domain" description="GGDEF" evidence="6">
    <location>
        <begin position="469"/>
        <end position="602"/>
    </location>
</feature>
<dbReference type="Pfam" id="PF00563">
    <property type="entry name" value="EAL"/>
    <property type="match status" value="1"/>
</dbReference>
<dbReference type="Gene3D" id="3.30.70.270">
    <property type="match status" value="1"/>
</dbReference>
<dbReference type="SMART" id="SM00052">
    <property type="entry name" value="EAL"/>
    <property type="match status" value="1"/>
</dbReference>
<dbReference type="InterPro" id="IPR035965">
    <property type="entry name" value="PAS-like_dom_sf"/>
</dbReference>
<dbReference type="SUPFAM" id="SSF141868">
    <property type="entry name" value="EAL domain-like"/>
    <property type="match status" value="1"/>
</dbReference>
<dbReference type="Pfam" id="PF13426">
    <property type="entry name" value="PAS_9"/>
    <property type="match status" value="1"/>
</dbReference>
<dbReference type="SMART" id="SM00267">
    <property type="entry name" value="GGDEF"/>
    <property type="match status" value="1"/>
</dbReference>
<evidence type="ECO:0000313" key="8">
    <source>
        <dbReference type="Proteomes" id="UP000295717"/>
    </source>
</evidence>
<dbReference type="AlphaFoldDB" id="A0A4V2V185"/>
<dbReference type="OrthoDB" id="8553030at2"/>
<reference evidence="7 8" key="1">
    <citation type="submission" date="2019-03" db="EMBL/GenBank/DDBJ databases">
        <title>Genomic Encyclopedia of Type Strains, Phase IV (KMG-IV): sequencing the most valuable type-strain genomes for metagenomic binning, comparative biology and taxonomic classification.</title>
        <authorList>
            <person name="Goeker M."/>
        </authorList>
    </citation>
    <scope>NUCLEOTIDE SEQUENCE [LARGE SCALE GENOMIC DNA]</scope>
    <source>
        <strain evidence="7 8">DSM 13587</strain>
    </source>
</reference>
<sequence>MKPHKNLVKTTRLREQARQILRDRTFDKTLIEFRRGDFTLDTLLEELHIYHAELLIQQEALRDSQEVNELALARFVRLYYDLPLPALLVSWEGVIKESNAAAADVLPLNRQLFILLAQPHHVPVLENAFRQARATGQSNCPEVFLQGAGGATLIADLMLLRLPESESKDPEFVCTIIDQTERIAREARYRQLTKIMSDVAYSCLDGRDGRFIIDWMTDSIETLTGYPLTEVLARGSWRFLIAPEDVAVFDARVMGIEPGETSTHELRLRHRDGSLRWIRATTECLLESAPAGTRRLYGGMVDITAHKQRETEIQRLALVVEQSPSIVLITDTRGVVEYVNERFCETTGYSRQDVCGSTMDLIKSDTTPATVHAEMWRTILGGETWRGEFQNRRQSGELYWEQALITPLRNEQGVISHFVKLAEDISEKKALSERLAYLSHYDPLTGLPNRTLMREQIDHALIQARLESHGLAVLSIDLDNLKFINDSLGHAAGDRLLREVALLLQTLLGENDRLGSFGGDKFVLLAGHLRRAQDSIALVERIQSALDSPIVFGDNRATISACIGIALYPEDAQTTSDLIGHADSALHIAKTEGRRLYRFYTPTLNREILEQFQLEQALRQAFERNELLLHYQPRVEIATGRILSLEALVRWNHPDWGLVSPTRFIPIAEATGLILQLGPLVLRLACRQIRQWRAAGVPTVPVAVNLSAGELYQEGLAQQIGSCVADFQLDPAELEFEITESAAMRSIDQAVAILSNLRDMGFALSIDDFGTGYASLSYLNRLPMQSIKIDQSFLAEIGNIERHRQSAAIVKAIVGLGATLDLHIIAEGVETQAQRHFLLEHGCQVAQGYLFARPLPADRIEPLLRAGYLPLDGADASG</sequence>
<dbReference type="Gene3D" id="3.30.450.20">
    <property type="entry name" value="PAS domain"/>
    <property type="match status" value="2"/>
</dbReference>
<dbReference type="RefSeq" id="WP_132977685.1">
    <property type="nucleotide sequence ID" value="NZ_SMAO01000006.1"/>
</dbReference>
<gene>
    <name evidence="7" type="ORF">EDC35_106220</name>
</gene>
<dbReference type="InterPro" id="IPR001610">
    <property type="entry name" value="PAC"/>
</dbReference>
<dbReference type="CDD" id="cd01949">
    <property type="entry name" value="GGDEF"/>
    <property type="match status" value="1"/>
</dbReference>
<dbReference type="PROSITE" id="PS50887">
    <property type="entry name" value="GGDEF"/>
    <property type="match status" value="1"/>
</dbReference>
<dbReference type="CDD" id="cd01948">
    <property type="entry name" value="EAL"/>
    <property type="match status" value="1"/>
</dbReference>
<dbReference type="NCBIfam" id="TIGR00254">
    <property type="entry name" value="GGDEF"/>
    <property type="match status" value="1"/>
</dbReference>
<evidence type="ECO:0000259" key="5">
    <source>
        <dbReference type="PROSITE" id="PS50883"/>
    </source>
</evidence>
<evidence type="ECO:0000313" key="7">
    <source>
        <dbReference type="EMBL" id="TCT20292.1"/>
    </source>
</evidence>
<accession>A0A4V2V185</accession>
<dbReference type="InterPro" id="IPR043128">
    <property type="entry name" value="Rev_trsase/Diguanyl_cyclase"/>
</dbReference>
<proteinExistence type="predicted"/>
<comment type="caution">
    <text evidence="7">The sequence shown here is derived from an EMBL/GenBank/DDBJ whole genome shotgun (WGS) entry which is preliminary data.</text>
</comment>
<name>A0A4V2V185_9GAMM</name>
<dbReference type="PANTHER" id="PTHR44757">
    <property type="entry name" value="DIGUANYLATE CYCLASE DGCP"/>
    <property type="match status" value="1"/>
</dbReference>
<evidence type="ECO:0000259" key="6">
    <source>
        <dbReference type="PROSITE" id="PS50887"/>
    </source>
</evidence>
<dbReference type="EMBL" id="SMAO01000006">
    <property type="protein sequence ID" value="TCT20292.1"/>
    <property type="molecule type" value="Genomic_DNA"/>
</dbReference>
<dbReference type="CDD" id="cd00130">
    <property type="entry name" value="PAS"/>
    <property type="match status" value="2"/>
</dbReference>
<dbReference type="InterPro" id="IPR001633">
    <property type="entry name" value="EAL_dom"/>
</dbReference>
<organism evidence="7 8">
    <name type="scientific">Thiobaca trueperi</name>
    <dbReference type="NCBI Taxonomy" id="127458"/>
    <lineage>
        <taxon>Bacteria</taxon>
        <taxon>Pseudomonadati</taxon>
        <taxon>Pseudomonadota</taxon>
        <taxon>Gammaproteobacteria</taxon>
        <taxon>Chromatiales</taxon>
        <taxon>Chromatiaceae</taxon>
        <taxon>Thiobaca</taxon>
    </lineage>
</organism>
<dbReference type="PROSITE" id="PS50113">
    <property type="entry name" value="PAC"/>
    <property type="match status" value="2"/>
</dbReference>
<evidence type="ECO:0000256" key="1">
    <source>
        <dbReference type="ARBA" id="ARBA00012282"/>
    </source>
</evidence>
<dbReference type="InterPro" id="IPR052155">
    <property type="entry name" value="Biofilm_reg_signaling"/>
</dbReference>
<dbReference type="SMART" id="SM00086">
    <property type="entry name" value="PAC"/>
    <property type="match status" value="2"/>
</dbReference>
<dbReference type="PANTHER" id="PTHR44757:SF2">
    <property type="entry name" value="BIOFILM ARCHITECTURE MAINTENANCE PROTEIN MBAA"/>
    <property type="match status" value="1"/>
</dbReference>
<dbReference type="NCBIfam" id="TIGR00229">
    <property type="entry name" value="sensory_box"/>
    <property type="match status" value="2"/>
</dbReference>
<dbReference type="Pfam" id="PF08447">
    <property type="entry name" value="PAS_3"/>
    <property type="match status" value="1"/>
</dbReference>